<proteinExistence type="predicted"/>
<evidence type="ECO:0000259" key="1">
    <source>
        <dbReference type="Pfam" id="PF19050"/>
    </source>
</evidence>
<evidence type="ECO:0000313" key="2">
    <source>
        <dbReference type="RefSeq" id="XP_033766595.1"/>
    </source>
</evidence>
<reference evidence="2" key="2">
    <citation type="submission" date="2020-01" db="EMBL/GenBank/DDBJ databases">
        <title>Population-level Yeast Reference Genomes.</title>
        <authorList>
            <person name="Yue J.-X."/>
        </authorList>
    </citation>
    <scope>NUCLEOTIDE SEQUENCE</scope>
    <source>
        <strain evidence="2">CBS432</strain>
    </source>
</reference>
<dbReference type="GeneID" id="54630867"/>
<organism evidence="2">
    <name type="scientific">Saccharomyces paradoxus</name>
    <name type="common">Yeast</name>
    <name type="synonym">Saccharomyces douglasii</name>
    <dbReference type="NCBI Taxonomy" id="27291"/>
    <lineage>
        <taxon>Eukaryota</taxon>
        <taxon>Fungi</taxon>
        <taxon>Dikarya</taxon>
        <taxon>Ascomycota</taxon>
        <taxon>Saccharomycotina</taxon>
        <taxon>Saccharomycetes</taxon>
        <taxon>Saccharomycetales</taxon>
        <taxon>Saccharomycetaceae</taxon>
        <taxon>Saccharomyces</taxon>
    </lineage>
</organism>
<sequence length="705" mass="81158">MGAMTGATSWFDDWNAEALYKDDVTGCDDCSETSPIPKSGIICGPILRLINMDFKEKTYEGSVMMVVKGEENFPKIAYQQGPSLPSDNEDIEISEASFDGKLFHKDNLKNDDIWFYRYEIKLPMFNYEQMVKYSVDGRTEPHYRFFVPSFTQNSNVISYSCNGFSLSVDTSKFKGSLWYDVLKKHQYVHYHAILGGGDQIYSDNIKLHAPNFKAWLDTKDPIKKYNTHTTEETKEQVRQFYLEHYLNWYGYGHWYGSTPKSKTTQKCFVKSLACIPAINVWDDHDIIDGYGSYNDSFMKTENFLTVGRMAYRYYMLFQHHVSASKQDGDDFAYLKSKQWILGNEKGSPYIGERSHSVFSWLGPKMAMLGLDCRTERKLREIFSERSYSLIWERLENEVKVLKGGHLLLMLGIPIAYPRLVWLEWLFTSKLLAPIKYLSKKGIVANGFVNEFNGDVELLDDLNDHWCARHHKKERNYLVMKLQDIGAKYGVRITILSGDVHLASVGRFRAKRHRHHLIMSEEKEKENAKIIEEPTKDVRLMFNIIASAIVNTPPPDAMATLLQKRCRLHHFDAETDEDAVPIFTKEVDGIHKRKESCFMNKRNWSDIIPVENLLNNPQLSKELGVKVGDIVVPGIITEEQKLKTLENCDQTNSYPVTSGGLFTTIHVERDANQANSQTVSYGLPIPELEVTRERLSHTGIKHLNIT</sequence>
<dbReference type="InterPro" id="IPR043904">
    <property type="entry name" value="PhoD_2-like"/>
</dbReference>
<dbReference type="InterPro" id="IPR018946">
    <property type="entry name" value="PhoD-like_MPP"/>
</dbReference>
<accession>A0A8B8US31</accession>
<name>A0A8B8US31_SACPA</name>
<reference evidence="2" key="3">
    <citation type="submission" date="2025-07" db="EMBL/GenBank/DDBJ databases">
        <authorList>
            <consortium name="NCBI Genome Project"/>
        </authorList>
    </citation>
    <scope>NUCLEOTIDE SEQUENCE</scope>
    <source>
        <strain evidence="2">CBS432</strain>
    </source>
</reference>
<dbReference type="AlphaFoldDB" id="A0A8B8US31"/>
<dbReference type="KEGG" id="spao:SPAR_G04730"/>
<dbReference type="RefSeq" id="XP_033766595.1">
    <property type="nucleotide sequence ID" value="XM_033910704.1"/>
</dbReference>
<feature type="domain" description="PhoD-like phosphatase" evidence="1">
    <location>
        <begin position="143"/>
        <end position="424"/>
    </location>
</feature>
<protein>
    <recommendedName>
        <fullName evidence="1">PhoD-like phosphatase domain-containing protein</fullName>
    </recommendedName>
</protein>
<reference evidence="2" key="4">
    <citation type="submission" date="2025-08" db="UniProtKB">
        <authorList>
            <consortium name="RefSeq"/>
        </authorList>
    </citation>
    <scope>IDENTIFICATION</scope>
    <source>
        <strain evidence="2">CBS432</strain>
    </source>
</reference>
<dbReference type="PANTHER" id="PTHR46689:SF1">
    <property type="entry name" value="PHOD-LIKE PHOSPHATASE DOMAIN-CONTAINING PROTEIN"/>
    <property type="match status" value="1"/>
</dbReference>
<dbReference type="InterPro" id="IPR038607">
    <property type="entry name" value="PhoD-like_sf"/>
</dbReference>
<dbReference type="VEuPathDB" id="FungiDB:SPAR_G04730"/>
<dbReference type="OrthoDB" id="2419400at2759"/>
<feature type="domain" description="PhoD-like phosphatase" evidence="1">
    <location>
        <begin position="437"/>
        <end position="610"/>
    </location>
</feature>
<gene>
    <name evidence="2" type="ORF">SPAR_G04730</name>
</gene>
<dbReference type="CDD" id="cd07389">
    <property type="entry name" value="MPP_PhoD"/>
    <property type="match status" value="1"/>
</dbReference>
<dbReference type="GO" id="GO:0016020">
    <property type="term" value="C:membrane"/>
    <property type="evidence" value="ECO:0007669"/>
    <property type="project" value="TreeGrafter"/>
</dbReference>
<dbReference type="PANTHER" id="PTHR46689">
    <property type="entry name" value="MEMBRANE PROTEIN, PUTATIVE-RELATED"/>
    <property type="match status" value="1"/>
</dbReference>
<dbReference type="Pfam" id="PF19050">
    <property type="entry name" value="PhoD_2"/>
    <property type="match status" value="2"/>
</dbReference>
<dbReference type="Gene3D" id="3.60.21.70">
    <property type="entry name" value="PhoD-like phosphatase"/>
    <property type="match status" value="1"/>
</dbReference>
<reference evidence="2" key="1">
    <citation type="journal article" date="2017" name="Nat. Genet.">
        <title>Contrasting evolutionary genome dynamics between domesticated and wild yeasts.</title>
        <authorList>
            <person name="Yue J.X."/>
            <person name="Li J."/>
            <person name="Aigrain L."/>
            <person name="Hallin J."/>
            <person name="Persson K."/>
            <person name="Oliver K."/>
            <person name="Bergstrom A."/>
            <person name="Coupland P."/>
            <person name="Warringer J."/>
            <person name="Lagomarsino M.C."/>
            <person name="Fischer G."/>
            <person name="Durbin R."/>
            <person name="Liti G."/>
        </authorList>
    </citation>
    <scope>NUCLEOTIDE SEQUENCE</scope>
    <source>
        <strain evidence="2">CBS432</strain>
    </source>
</reference>